<comment type="caution">
    <text evidence="1">The sequence shown here is derived from an EMBL/GenBank/DDBJ whole genome shotgun (WGS) entry which is preliminary data.</text>
</comment>
<dbReference type="EMBL" id="CAJVPI010002329">
    <property type="protein sequence ID" value="CAG8641060.1"/>
    <property type="molecule type" value="Genomic_DNA"/>
</dbReference>
<sequence>DDIWKIVLDHINYSEDLTILKMEFRCDAYQQNSNYLHLNHQDIAEALGLFVCGFQNLYGMESLMVVLSSTMLEGLNQGKRTGCILRIHCEHTGNAASAEDSRIVPKIDFPRALRAQLMIRALRKHWTMMENLTAPLRVHLAEFPVDPILGQILLNWDAVKKCVLVSNRCCNERVCYTSKAEEHFSIKSQLLKFLKGFNNPFESCGPHFTNLEVVTPDVAFCIHPHIPDPSLTPQQFRSLQSAAMLTIWMRFRLGGSSN</sequence>
<protein>
    <submittedName>
        <fullName evidence="1">8945_t:CDS:1</fullName>
    </submittedName>
</protein>
<proteinExistence type="predicted"/>
<gene>
    <name evidence="1" type="ORF">PBRASI_LOCUS9773</name>
</gene>
<dbReference type="AlphaFoldDB" id="A0A9N9DJH0"/>
<evidence type="ECO:0000313" key="1">
    <source>
        <dbReference type="EMBL" id="CAG8641060.1"/>
    </source>
</evidence>
<reference evidence="1" key="1">
    <citation type="submission" date="2021-06" db="EMBL/GenBank/DDBJ databases">
        <authorList>
            <person name="Kallberg Y."/>
            <person name="Tangrot J."/>
            <person name="Rosling A."/>
        </authorList>
    </citation>
    <scope>NUCLEOTIDE SEQUENCE</scope>
    <source>
        <strain evidence="1">BR232B</strain>
    </source>
</reference>
<name>A0A9N9DJH0_9GLOM</name>
<dbReference type="Proteomes" id="UP000789739">
    <property type="component" value="Unassembled WGS sequence"/>
</dbReference>
<evidence type="ECO:0000313" key="2">
    <source>
        <dbReference type="Proteomes" id="UP000789739"/>
    </source>
</evidence>
<accession>A0A9N9DJH0</accession>
<organism evidence="1 2">
    <name type="scientific">Paraglomus brasilianum</name>
    <dbReference type="NCBI Taxonomy" id="144538"/>
    <lineage>
        <taxon>Eukaryota</taxon>
        <taxon>Fungi</taxon>
        <taxon>Fungi incertae sedis</taxon>
        <taxon>Mucoromycota</taxon>
        <taxon>Glomeromycotina</taxon>
        <taxon>Glomeromycetes</taxon>
        <taxon>Paraglomerales</taxon>
        <taxon>Paraglomeraceae</taxon>
        <taxon>Paraglomus</taxon>
    </lineage>
</organism>
<feature type="non-terminal residue" evidence="1">
    <location>
        <position position="1"/>
    </location>
</feature>
<keyword evidence="2" id="KW-1185">Reference proteome</keyword>